<dbReference type="Gene3D" id="1.10.1410.40">
    <property type="match status" value="1"/>
</dbReference>
<dbReference type="EMBL" id="JARQWQ010000029">
    <property type="protein sequence ID" value="KAK2562287.1"/>
    <property type="molecule type" value="Genomic_DNA"/>
</dbReference>
<evidence type="ECO:0000256" key="2">
    <source>
        <dbReference type="ARBA" id="ARBA00008307"/>
    </source>
</evidence>
<dbReference type="InterPro" id="IPR046906">
    <property type="entry name" value="Mab-21_HhH/H2TH-like"/>
</dbReference>
<comment type="cofactor">
    <cofactor evidence="1">
        <name>Mg(2+)</name>
        <dbReference type="ChEBI" id="CHEBI:18420"/>
    </cofactor>
</comment>
<feature type="domain" description="Mab-21-like HhH/H2TH-like" evidence="8">
    <location>
        <begin position="309"/>
        <end position="415"/>
    </location>
</feature>
<gene>
    <name evidence="9" type="ORF">P5673_014557</name>
</gene>
<keyword evidence="5" id="KW-0479">Metal-binding</keyword>
<evidence type="ECO:0000313" key="10">
    <source>
        <dbReference type="Proteomes" id="UP001249851"/>
    </source>
</evidence>
<evidence type="ECO:0000256" key="3">
    <source>
        <dbReference type="ARBA" id="ARBA00022679"/>
    </source>
</evidence>
<keyword evidence="4" id="KW-0548">Nucleotidyltransferase</keyword>
<dbReference type="PANTHER" id="PTHR10656">
    <property type="entry name" value="CELL FATE DETERMINING PROTEIN MAB21-RELATED"/>
    <property type="match status" value="1"/>
</dbReference>
<dbReference type="Gene3D" id="3.30.460.90">
    <property type="match status" value="1"/>
</dbReference>
<evidence type="ECO:0000256" key="5">
    <source>
        <dbReference type="ARBA" id="ARBA00022723"/>
    </source>
</evidence>
<dbReference type="SMART" id="SM01265">
    <property type="entry name" value="Mab-21"/>
    <property type="match status" value="1"/>
</dbReference>
<dbReference type="GO" id="GO:0016779">
    <property type="term" value="F:nucleotidyltransferase activity"/>
    <property type="evidence" value="ECO:0007669"/>
    <property type="project" value="UniProtKB-KW"/>
</dbReference>
<reference evidence="9" key="2">
    <citation type="journal article" date="2023" name="Science">
        <title>Genomic signatures of disease resistance in endangered staghorn corals.</title>
        <authorList>
            <person name="Vollmer S.V."/>
            <person name="Selwyn J.D."/>
            <person name="Despard B.A."/>
            <person name="Roesel C.L."/>
        </authorList>
    </citation>
    <scope>NUCLEOTIDE SEQUENCE</scope>
    <source>
        <strain evidence="9">K2</strain>
    </source>
</reference>
<keyword evidence="3" id="KW-0808">Transferase</keyword>
<evidence type="ECO:0000256" key="7">
    <source>
        <dbReference type="ARBA" id="ARBA00022842"/>
    </source>
</evidence>
<dbReference type="AlphaFoldDB" id="A0AAD9QJA7"/>
<evidence type="ECO:0000256" key="1">
    <source>
        <dbReference type="ARBA" id="ARBA00001946"/>
    </source>
</evidence>
<accession>A0AAD9QJA7</accession>
<dbReference type="Pfam" id="PF20266">
    <property type="entry name" value="Mab-21_C"/>
    <property type="match status" value="1"/>
</dbReference>
<comment type="similarity">
    <text evidence="2">Belongs to the mab-21 family.</text>
</comment>
<comment type="caution">
    <text evidence="9">The sequence shown here is derived from an EMBL/GenBank/DDBJ whole genome shotgun (WGS) entry which is preliminary data.</text>
</comment>
<protein>
    <recommendedName>
        <fullName evidence="8">Mab-21-like HhH/H2TH-like domain-containing protein</fullName>
    </recommendedName>
</protein>
<dbReference type="GO" id="GO:0046872">
    <property type="term" value="F:metal ion binding"/>
    <property type="evidence" value="ECO:0007669"/>
    <property type="project" value="UniProtKB-KW"/>
</dbReference>
<keyword evidence="6" id="KW-0547">Nucleotide-binding</keyword>
<name>A0AAD9QJA7_ACRCE</name>
<organism evidence="9 10">
    <name type="scientific">Acropora cervicornis</name>
    <name type="common">Staghorn coral</name>
    <dbReference type="NCBI Taxonomy" id="6130"/>
    <lineage>
        <taxon>Eukaryota</taxon>
        <taxon>Metazoa</taxon>
        <taxon>Cnidaria</taxon>
        <taxon>Anthozoa</taxon>
        <taxon>Hexacorallia</taxon>
        <taxon>Scleractinia</taxon>
        <taxon>Astrocoeniina</taxon>
        <taxon>Acroporidae</taxon>
        <taxon>Acropora</taxon>
    </lineage>
</organism>
<dbReference type="GO" id="GO:0005524">
    <property type="term" value="F:ATP binding"/>
    <property type="evidence" value="ECO:0007669"/>
    <property type="project" value="UniProtKB-KW"/>
</dbReference>
<sequence>MALCLRNHVVLATSNTLDLFLSDLDERKGRISCSREVNLIQSCVRKVIRSILLEVRRENPFFRTRLINSGSFYEGTKVGQPDEFDFVILLDSFSSAGDTLFEELPCCTVGVVPSESTIQNLRFYFTDCRDMFYVFEWKKSIKTPFYKLFNEKAKGFEAYGMKVVLPYEGNDTLPCPQPLARHGPAYTFQLEWSGGEEYKGLKISVDLTLAVKINSRPNEIDLEFESATGRVLKSVFDNVPYFFAVGSYRDILTEVQPTYFAEYTSSDIRPINFCLRCSQSCFEQRLFCHEFGSDSGQSRCLRLLKVLRDIAFPDVENKVIAKNNSGFWQFSVETAADPLKKIGKLISSYVLKTLVLFEWQENPAEELWSGTNLSQRLVSILRSLVACLKQKKLRSFFYADYNIFPSSTTRDRDFLNAASMISILLDGLLSLIRNINGCGFEECMEKIKSDFAIVYRKYSFTSLLLSGLWDTLFHDFYLGKAVEESLRRKGMGEIYSHEYMKSEPVPGFTKVMKEGDEKQYFFHVYIQALLDEIAPEETLILTRTNVKDADSIGKVGQLFKEMSRQTMARNSNSLPNYSLWCQEHWKLDGSVYKYTTDEPKKLLNFLFDHFQEDVKILLHELN</sequence>
<dbReference type="InterPro" id="IPR024810">
    <property type="entry name" value="MAB21L/cGLR"/>
</dbReference>
<keyword evidence="7" id="KW-0460">Magnesium</keyword>
<evidence type="ECO:0000259" key="8">
    <source>
        <dbReference type="Pfam" id="PF20266"/>
    </source>
</evidence>
<proteinExistence type="inferred from homology"/>
<reference evidence="9" key="1">
    <citation type="journal article" date="2023" name="G3 (Bethesda)">
        <title>Whole genome assembly and annotation of the endangered Caribbean coral Acropora cervicornis.</title>
        <authorList>
            <person name="Selwyn J.D."/>
            <person name="Vollmer S.V."/>
        </authorList>
    </citation>
    <scope>NUCLEOTIDE SEQUENCE</scope>
    <source>
        <strain evidence="9">K2</strain>
    </source>
</reference>
<evidence type="ECO:0000313" key="9">
    <source>
        <dbReference type="EMBL" id="KAK2562287.1"/>
    </source>
</evidence>
<dbReference type="PANTHER" id="PTHR10656:SF42">
    <property type="entry name" value="CYCLIC GMP-AMP SYNTHASE-LIKE PROTEIN-RELATED"/>
    <property type="match status" value="1"/>
</dbReference>
<keyword evidence="10" id="KW-1185">Reference proteome</keyword>
<evidence type="ECO:0000256" key="6">
    <source>
        <dbReference type="ARBA" id="ARBA00022840"/>
    </source>
</evidence>
<dbReference type="Proteomes" id="UP001249851">
    <property type="component" value="Unassembled WGS sequence"/>
</dbReference>
<evidence type="ECO:0000256" key="4">
    <source>
        <dbReference type="ARBA" id="ARBA00022695"/>
    </source>
</evidence>
<keyword evidence="6" id="KW-0067">ATP-binding</keyword>